<organism evidence="4 5">
    <name type="scientific">Agromyces rhizosphaerae</name>
    <dbReference type="NCBI Taxonomy" id="88374"/>
    <lineage>
        <taxon>Bacteria</taxon>
        <taxon>Bacillati</taxon>
        <taxon>Actinomycetota</taxon>
        <taxon>Actinomycetes</taxon>
        <taxon>Micrococcales</taxon>
        <taxon>Microbacteriaceae</taxon>
        <taxon>Agromyces</taxon>
    </lineage>
</organism>
<feature type="domain" description="Nudix hydrolase" evidence="3">
    <location>
        <begin position="20"/>
        <end position="149"/>
    </location>
</feature>
<keyword evidence="2" id="KW-0378">Hydrolase</keyword>
<evidence type="ECO:0000313" key="4">
    <source>
        <dbReference type="EMBL" id="GLI29007.1"/>
    </source>
</evidence>
<evidence type="ECO:0000313" key="5">
    <source>
        <dbReference type="Proteomes" id="UP001144396"/>
    </source>
</evidence>
<dbReference type="EMBL" id="BSDP01000001">
    <property type="protein sequence ID" value="GLI29007.1"/>
    <property type="molecule type" value="Genomic_DNA"/>
</dbReference>
<dbReference type="PROSITE" id="PS51462">
    <property type="entry name" value="NUDIX"/>
    <property type="match status" value="1"/>
</dbReference>
<dbReference type="GO" id="GO:0016787">
    <property type="term" value="F:hydrolase activity"/>
    <property type="evidence" value="ECO:0007669"/>
    <property type="project" value="UniProtKB-KW"/>
</dbReference>
<sequence>MGAADDHVARLRAAVGHAPLWLLSVTGVVIDADASRTLLVRRPETGLWAPVAAVLGPGEEPAPAIERAVHAEAGTHATVEQLAWVHVTRPLRYANGDRAQYLNLVFRLRVEQATDAPEPATARWFPLDGLPPDLGADHRERIDAALAPDRATRFARPPLR</sequence>
<dbReference type="Proteomes" id="UP001144396">
    <property type="component" value="Unassembled WGS sequence"/>
</dbReference>
<dbReference type="AlphaFoldDB" id="A0A9W6CYH7"/>
<dbReference type="InterPro" id="IPR015797">
    <property type="entry name" value="NUDIX_hydrolase-like_dom_sf"/>
</dbReference>
<accession>A0A9W6CYH7</accession>
<dbReference type="RefSeq" id="WP_281886844.1">
    <property type="nucleotide sequence ID" value="NZ_BSDP01000001.1"/>
</dbReference>
<comment type="cofactor">
    <cofactor evidence="1">
        <name>Mg(2+)</name>
        <dbReference type="ChEBI" id="CHEBI:18420"/>
    </cofactor>
</comment>
<evidence type="ECO:0000256" key="2">
    <source>
        <dbReference type="ARBA" id="ARBA00022801"/>
    </source>
</evidence>
<proteinExistence type="predicted"/>
<protein>
    <submittedName>
        <fullName evidence="4">MutT/NUDIX-family protein</fullName>
    </submittedName>
</protein>
<keyword evidence="5" id="KW-1185">Reference proteome</keyword>
<dbReference type="Gene3D" id="3.90.79.10">
    <property type="entry name" value="Nucleoside Triphosphate Pyrophosphohydrolase"/>
    <property type="match status" value="1"/>
</dbReference>
<name>A0A9W6CYH7_9MICO</name>
<reference evidence="4" key="1">
    <citation type="submission" date="2022-12" db="EMBL/GenBank/DDBJ databases">
        <title>Reference genome sequencing for broad-spectrum identification of bacterial and archaeal isolates by mass spectrometry.</title>
        <authorList>
            <person name="Sekiguchi Y."/>
            <person name="Tourlousse D.M."/>
        </authorList>
    </citation>
    <scope>NUCLEOTIDE SEQUENCE</scope>
    <source>
        <strain evidence="4">14</strain>
    </source>
</reference>
<dbReference type="InterPro" id="IPR000086">
    <property type="entry name" value="NUDIX_hydrolase_dom"/>
</dbReference>
<evidence type="ECO:0000259" key="3">
    <source>
        <dbReference type="PROSITE" id="PS51462"/>
    </source>
</evidence>
<evidence type="ECO:0000256" key="1">
    <source>
        <dbReference type="ARBA" id="ARBA00001946"/>
    </source>
</evidence>
<dbReference type="SUPFAM" id="SSF55811">
    <property type="entry name" value="Nudix"/>
    <property type="match status" value="1"/>
</dbReference>
<dbReference type="Pfam" id="PF00293">
    <property type="entry name" value="NUDIX"/>
    <property type="match status" value="1"/>
</dbReference>
<dbReference type="PANTHER" id="PTHR43046:SF14">
    <property type="entry name" value="MUTT_NUDIX FAMILY PROTEIN"/>
    <property type="match status" value="1"/>
</dbReference>
<comment type="caution">
    <text evidence="4">The sequence shown here is derived from an EMBL/GenBank/DDBJ whole genome shotgun (WGS) entry which is preliminary data.</text>
</comment>
<gene>
    <name evidence="4" type="ORF">ARHIZOSPH14_32490</name>
</gene>
<dbReference type="PANTHER" id="PTHR43046">
    <property type="entry name" value="GDP-MANNOSE MANNOSYL HYDROLASE"/>
    <property type="match status" value="1"/>
</dbReference>